<evidence type="ECO:0000313" key="2">
    <source>
        <dbReference type="Proteomes" id="UP001501115"/>
    </source>
</evidence>
<protein>
    <submittedName>
        <fullName evidence="1">Uncharacterized protein</fullName>
    </submittedName>
</protein>
<accession>A0ABP8F1G7</accession>
<comment type="caution">
    <text evidence="1">The sequence shown here is derived from an EMBL/GenBank/DDBJ whole genome shotgun (WGS) entry which is preliminary data.</text>
</comment>
<reference evidence="2" key="1">
    <citation type="journal article" date="2019" name="Int. J. Syst. Evol. Microbiol.">
        <title>The Global Catalogue of Microorganisms (GCM) 10K type strain sequencing project: providing services to taxonomists for standard genome sequencing and annotation.</title>
        <authorList>
            <consortium name="The Broad Institute Genomics Platform"/>
            <consortium name="The Broad Institute Genome Sequencing Center for Infectious Disease"/>
            <person name="Wu L."/>
            <person name="Ma J."/>
        </authorList>
    </citation>
    <scope>NUCLEOTIDE SEQUENCE [LARGE SCALE GENOMIC DNA]</scope>
    <source>
        <strain evidence="2">JCM 31290</strain>
    </source>
</reference>
<dbReference type="EMBL" id="BAABET010000001">
    <property type="protein sequence ID" value="GAA4291929.1"/>
    <property type="molecule type" value="Genomic_DNA"/>
</dbReference>
<gene>
    <name evidence="1" type="ORF">GCM10023086_01380</name>
</gene>
<dbReference type="Proteomes" id="UP001501115">
    <property type="component" value="Unassembled WGS sequence"/>
</dbReference>
<keyword evidence="2" id="KW-1185">Reference proteome</keyword>
<proteinExistence type="predicted"/>
<sequence>MRPVGHICSTLLHQSFTLGAEGFRRPYPSHIQGGEAAVVPRHRVGVDPAWDRGVRTGAWNDCRFGLSRQACPVSKREILPSSSTVKLQRVRISPQVSLA</sequence>
<evidence type="ECO:0000313" key="1">
    <source>
        <dbReference type="EMBL" id="GAA4291929.1"/>
    </source>
</evidence>
<name>A0ABP8F1G7_9ACTN</name>
<organism evidence="1 2">
    <name type="scientific">Streptomyces venetus</name>
    <dbReference type="NCBI Taxonomy" id="1701086"/>
    <lineage>
        <taxon>Bacteria</taxon>
        <taxon>Bacillati</taxon>
        <taxon>Actinomycetota</taxon>
        <taxon>Actinomycetes</taxon>
        <taxon>Kitasatosporales</taxon>
        <taxon>Streptomycetaceae</taxon>
        <taxon>Streptomyces</taxon>
    </lineage>
</organism>